<dbReference type="Proteomes" id="UP001295684">
    <property type="component" value="Unassembled WGS sequence"/>
</dbReference>
<protein>
    <submittedName>
        <fullName evidence="1">Uncharacterized protein</fullName>
    </submittedName>
</protein>
<accession>A0AAD1UEX1</accession>
<gene>
    <name evidence="1" type="ORF">ECRASSUSDP1_LOCUS8816</name>
</gene>
<keyword evidence="2" id="KW-1185">Reference proteome</keyword>
<sequence length="479" mass="54983">MNQASRNPPKRKEKHFWSLRDAQAEYWTSLAQKSQETSQDSSLMKEKEFNNLHEESVESEDYENVCKPDCSNQKGKLNHTSLQGEELIRSTLLEPNAQESPSKQLTDDKNLPANCRKFNLCKARNEGRLMKNITKPTSKLSGKEVHASKIVEDKPEDQGNRDNRTCCNYHENNVNRESAVNKSANIDCSDYKYQEVCKPNKYLAKEMKQLPSEAAARNNHQEDYDSIHSSPRYEGSIIHLKNSFCSKRQILNKKECKPTSKSLLNQTGQEEPSKEALELQRQNKFIENLKKSLFEFENSDIRENNFQPSEYSGDSSICEMNPKIQTRRCLEKDENHSDESSAEIYEQSNKLQNLESLYIKNHKRSLSECDQSRNYPNQVTFVANKASPSEKSFSRGKYFKKVDIGKQATLPNSSFQSNTTEDCSLVDIVKSLADIESKMDKKKSNSKLSRGIKPKLKRTCCLISKFKPLAHSKSRFAQP</sequence>
<name>A0AAD1UEX1_EUPCR</name>
<proteinExistence type="predicted"/>
<evidence type="ECO:0000313" key="2">
    <source>
        <dbReference type="Proteomes" id="UP001295684"/>
    </source>
</evidence>
<evidence type="ECO:0000313" key="1">
    <source>
        <dbReference type="EMBL" id="CAI2367529.1"/>
    </source>
</evidence>
<dbReference type="EMBL" id="CAMPGE010008641">
    <property type="protein sequence ID" value="CAI2367529.1"/>
    <property type="molecule type" value="Genomic_DNA"/>
</dbReference>
<dbReference type="AlphaFoldDB" id="A0AAD1UEX1"/>
<comment type="caution">
    <text evidence="1">The sequence shown here is derived from an EMBL/GenBank/DDBJ whole genome shotgun (WGS) entry which is preliminary data.</text>
</comment>
<reference evidence="1" key="1">
    <citation type="submission" date="2023-07" db="EMBL/GenBank/DDBJ databases">
        <authorList>
            <consortium name="AG Swart"/>
            <person name="Singh M."/>
            <person name="Singh A."/>
            <person name="Seah K."/>
            <person name="Emmerich C."/>
        </authorList>
    </citation>
    <scope>NUCLEOTIDE SEQUENCE</scope>
    <source>
        <strain evidence="1">DP1</strain>
    </source>
</reference>
<organism evidence="1 2">
    <name type="scientific">Euplotes crassus</name>
    <dbReference type="NCBI Taxonomy" id="5936"/>
    <lineage>
        <taxon>Eukaryota</taxon>
        <taxon>Sar</taxon>
        <taxon>Alveolata</taxon>
        <taxon>Ciliophora</taxon>
        <taxon>Intramacronucleata</taxon>
        <taxon>Spirotrichea</taxon>
        <taxon>Hypotrichia</taxon>
        <taxon>Euplotida</taxon>
        <taxon>Euplotidae</taxon>
        <taxon>Moneuplotes</taxon>
    </lineage>
</organism>